<name>A0AB35XLY9_9ACTN</name>
<proteinExistence type="predicted"/>
<sequence>MVPCFWCSWPPLVLGCAVLAPGICVKMAPNVLPVLGEGGSGALLVLLGKLVGVGAEQVCSEFSPD</sequence>
<evidence type="ECO:0008006" key="3">
    <source>
        <dbReference type="Google" id="ProtNLM"/>
    </source>
</evidence>
<dbReference type="Proteomes" id="UP001309299">
    <property type="component" value="Unassembled WGS sequence"/>
</dbReference>
<accession>A0AB35XLY9</accession>
<evidence type="ECO:0000313" key="1">
    <source>
        <dbReference type="EMBL" id="MEH1547427.1"/>
    </source>
</evidence>
<dbReference type="AlphaFoldDB" id="A0AB35XLY9"/>
<evidence type="ECO:0000313" key="2">
    <source>
        <dbReference type="Proteomes" id="UP001309299"/>
    </source>
</evidence>
<dbReference type="EMBL" id="JBAKUA010000018">
    <property type="protein sequence ID" value="MEH1547427.1"/>
    <property type="molecule type" value="Genomic_DNA"/>
</dbReference>
<comment type="caution">
    <text evidence="1">The sequence shown here is derived from an EMBL/GenBank/DDBJ whole genome shotgun (WGS) entry which is preliminary data.</text>
</comment>
<reference evidence="1" key="1">
    <citation type="submission" date="2024-02" db="EMBL/GenBank/DDBJ databases">
        <title>Bacterial skin colonization with Propionibacterium avidum as a risk factor for Periprosthetic Joint Infections - a single-center prospective study.</title>
        <authorList>
            <person name="Achermann Y."/>
        </authorList>
    </citation>
    <scope>NUCLEOTIDE SEQUENCE</scope>
    <source>
        <strain evidence="1">PAVI-2017310195</strain>
    </source>
</reference>
<protein>
    <recommendedName>
        <fullName evidence="3">Secreted protein</fullName>
    </recommendedName>
</protein>
<gene>
    <name evidence="1" type="ORF">V7F78_10505</name>
</gene>
<organism evidence="1 2">
    <name type="scientific">Cutibacterium avidum</name>
    <dbReference type="NCBI Taxonomy" id="33010"/>
    <lineage>
        <taxon>Bacteria</taxon>
        <taxon>Bacillati</taxon>
        <taxon>Actinomycetota</taxon>
        <taxon>Actinomycetes</taxon>
        <taxon>Propionibacteriales</taxon>
        <taxon>Propionibacteriaceae</taxon>
        <taxon>Cutibacterium</taxon>
    </lineage>
</organism>
<dbReference type="RefSeq" id="WP_016666254.1">
    <property type="nucleotide sequence ID" value="NZ_CABKSM010000001.1"/>
</dbReference>